<name>A0A0F9KYK3_9ZZZZ</name>
<gene>
    <name evidence="1" type="ORF">LCGC14_1275610</name>
</gene>
<protein>
    <recommendedName>
        <fullName evidence="2">Fibronectin type-III domain-containing protein</fullName>
    </recommendedName>
</protein>
<accession>A0A0F9KYK3</accession>
<evidence type="ECO:0000313" key="1">
    <source>
        <dbReference type="EMBL" id="KKM86773.1"/>
    </source>
</evidence>
<reference evidence="1" key="1">
    <citation type="journal article" date="2015" name="Nature">
        <title>Complex archaea that bridge the gap between prokaryotes and eukaryotes.</title>
        <authorList>
            <person name="Spang A."/>
            <person name="Saw J.H."/>
            <person name="Jorgensen S.L."/>
            <person name="Zaremba-Niedzwiedzka K."/>
            <person name="Martijn J."/>
            <person name="Lind A.E."/>
            <person name="van Eijk R."/>
            <person name="Schleper C."/>
            <person name="Guy L."/>
            <person name="Ettema T.J."/>
        </authorList>
    </citation>
    <scope>NUCLEOTIDE SEQUENCE</scope>
</reference>
<comment type="caution">
    <text evidence="1">The sequence shown here is derived from an EMBL/GenBank/DDBJ whole genome shotgun (WGS) entry which is preliminary data.</text>
</comment>
<dbReference type="Gene3D" id="2.60.40.10">
    <property type="entry name" value="Immunoglobulins"/>
    <property type="match status" value="1"/>
</dbReference>
<sequence length="190" mass="20741">MKGSDDAGGTWGYSWDTDDWGFQTLAELPGKAVNPSPAHQATEVDFSSRTLSWDDGAGDLADTFNVYIGDAADNLTLVSSAQSGETYVLTDSNMELWPKGMCYWRIDSTNGAGTTTGDDWYFTVGPLFMRYNKLGVDYGIQAVELINQPVRVAKGNTIYGVPLVDTDDADASHIRVFDGTNIKAFVKREL</sequence>
<dbReference type="InterPro" id="IPR013783">
    <property type="entry name" value="Ig-like_fold"/>
</dbReference>
<dbReference type="EMBL" id="LAZR01007202">
    <property type="protein sequence ID" value="KKM86773.1"/>
    <property type="molecule type" value="Genomic_DNA"/>
</dbReference>
<proteinExistence type="predicted"/>
<evidence type="ECO:0008006" key="2">
    <source>
        <dbReference type="Google" id="ProtNLM"/>
    </source>
</evidence>
<organism evidence="1">
    <name type="scientific">marine sediment metagenome</name>
    <dbReference type="NCBI Taxonomy" id="412755"/>
    <lineage>
        <taxon>unclassified sequences</taxon>
        <taxon>metagenomes</taxon>
        <taxon>ecological metagenomes</taxon>
    </lineage>
</organism>
<dbReference type="AlphaFoldDB" id="A0A0F9KYK3"/>